<dbReference type="Proteomes" id="UP000263268">
    <property type="component" value="Unassembled WGS sequence"/>
</dbReference>
<name>A0A3C0F505_9FLAO</name>
<organism evidence="1 2">
    <name type="scientific">Xanthomarina gelatinilytica</name>
    <dbReference type="NCBI Taxonomy" id="1137281"/>
    <lineage>
        <taxon>Bacteria</taxon>
        <taxon>Pseudomonadati</taxon>
        <taxon>Bacteroidota</taxon>
        <taxon>Flavobacteriia</taxon>
        <taxon>Flavobacteriales</taxon>
        <taxon>Flavobacteriaceae</taxon>
        <taxon>Xanthomarina</taxon>
    </lineage>
</organism>
<gene>
    <name evidence="1" type="ORF">DHV22_18235</name>
</gene>
<comment type="caution">
    <text evidence="1">The sequence shown here is derived from an EMBL/GenBank/DDBJ whole genome shotgun (WGS) entry which is preliminary data.</text>
</comment>
<dbReference type="RefSeq" id="WP_286852795.1">
    <property type="nucleotide sequence ID" value="NZ_JBLWTM010000004.1"/>
</dbReference>
<dbReference type="EMBL" id="DPRK01000294">
    <property type="protein sequence ID" value="HCY83385.1"/>
    <property type="molecule type" value="Genomic_DNA"/>
</dbReference>
<proteinExistence type="predicted"/>
<accession>A0A3C0F505</accession>
<evidence type="ECO:0000313" key="1">
    <source>
        <dbReference type="EMBL" id="HCY83385.1"/>
    </source>
</evidence>
<dbReference type="AlphaFoldDB" id="A0A3C0F505"/>
<protein>
    <submittedName>
        <fullName evidence="1">Uncharacterized protein</fullName>
    </submittedName>
</protein>
<reference evidence="1 2" key="1">
    <citation type="journal article" date="2018" name="Nat. Biotechnol.">
        <title>A standardized bacterial taxonomy based on genome phylogeny substantially revises the tree of life.</title>
        <authorList>
            <person name="Parks D.H."/>
            <person name="Chuvochina M."/>
            <person name="Waite D.W."/>
            <person name="Rinke C."/>
            <person name="Skarshewski A."/>
            <person name="Chaumeil P.A."/>
            <person name="Hugenholtz P."/>
        </authorList>
    </citation>
    <scope>NUCLEOTIDE SEQUENCE [LARGE SCALE GENOMIC DNA]</scope>
    <source>
        <strain evidence="1">UBA10227</strain>
    </source>
</reference>
<sequence>MKKLFTLLMISIALVINSCDKDDDSPKDCGCNSETIEEITVLEEDNLVATISYKIQLDTGDTHYNDKFWIGVSFENCPTCIDVMIVCNENFLNGEFDYLKINTDEISQIHFSGNIKKICNRPPNVADYSYYRIVLTSIEKL</sequence>
<evidence type="ECO:0000313" key="2">
    <source>
        <dbReference type="Proteomes" id="UP000263268"/>
    </source>
</evidence>